<evidence type="ECO:0000313" key="2">
    <source>
        <dbReference type="Proteomes" id="UP001525890"/>
    </source>
</evidence>
<sequence length="99" mass="11346">MQNQVDTLFASLPQVEQKRLLELSPVARLSALRTMIKAPQTAQPTQTSQINLEPGKRALLESYAQTLPDVDQMELGQLSEDKRLTRLYELKDRFDRLGY</sequence>
<gene>
    <name evidence="1" type="ORF">NG799_29075</name>
</gene>
<reference evidence="1 2" key="1">
    <citation type="journal article" date="2022" name="Front. Microbiol.">
        <title>High genomic differentiation and limited gene flow indicate recent cryptic speciation within the genus Laspinema (cyanobacteria).</title>
        <authorList>
            <person name="Stanojkovic A."/>
            <person name="Skoupy S."/>
            <person name="Skaloud P."/>
            <person name="Dvorak P."/>
        </authorList>
    </citation>
    <scope>NUCLEOTIDE SEQUENCE [LARGE SCALE GENOMIC DNA]</scope>
    <source>
        <strain evidence="1 2">D2a</strain>
    </source>
</reference>
<comment type="caution">
    <text evidence="1">The sequence shown here is derived from an EMBL/GenBank/DDBJ whole genome shotgun (WGS) entry which is preliminary data.</text>
</comment>
<proteinExistence type="predicted"/>
<evidence type="ECO:0000313" key="1">
    <source>
        <dbReference type="EMBL" id="MCT7970371.1"/>
    </source>
</evidence>
<name>A0ABT2N3T7_9CYAN</name>
<protein>
    <submittedName>
        <fullName evidence="1">Uncharacterized protein</fullName>
    </submittedName>
</protein>
<accession>A0ABT2N3T7</accession>
<dbReference type="Proteomes" id="UP001525890">
    <property type="component" value="Unassembled WGS sequence"/>
</dbReference>
<dbReference type="EMBL" id="JAMXFF010000094">
    <property type="protein sequence ID" value="MCT7970371.1"/>
    <property type="molecule type" value="Genomic_DNA"/>
</dbReference>
<keyword evidence="2" id="KW-1185">Reference proteome</keyword>
<organism evidence="1 2">
    <name type="scientific">Laspinema palackyanum D2a</name>
    <dbReference type="NCBI Taxonomy" id="2953684"/>
    <lineage>
        <taxon>Bacteria</taxon>
        <taxon>Bacillati</taxon>
        <taxon>Cyanobacteriota</taxon>
        <taxon>Cyanophyceae</taxon>
        <taxon>Oscillatoriophycideae</taxon>
        <taxon>Oscillatoriales</taxon>
        <taxon>Laspinemataceae</taxon>
        <taxon>Laspinema</taxon>
        <taxon>Laspinema palackyanum</taxon>
    </lineage>
</organism>
<dbReference type="RefSeq" id="WP_368009786.1">
    <property type="nucleotide sequence ID" value="NZ_JAMXFF010000094.1"/>
</dbReference>